<name>H5X7X6_9PSEU</name>
<evidence type="ECO:0000313" key="2">
    <source>
        <dbReference type="EMBL" id="EHR52476.1"/>
    </source>
</evidence>
<dbReference type="STRING" id="882083.SacmaDRAFT_4288"/>
<dbReference type="eggNOG" id="COG1832">
    <property type="taxonomic scope" value="Bacteria"/>
</dbReference>
<organism evidence="2 3">
    <name type="scientific">Saccharomonospora marina XMU15</name>
    <dbReference type="NCBI Taxonomy" id="882083"/>
    <lineage>
        <taxon>Bacteria</taxon>
        <taxon>Bacillati</taxon>
        <taxon>Actinomycetota</taxon>
        <taxon>Actinomycetes</taxon>
        <taxon>Pseudonocardiales</taxon>
        <taxon>Pseudonocardiaceae</taxon>
        <taxon>Saccharomonospora</taxon>
    </lineage>
</organism>
<evidence type="ECO:0000313" key="3">
    <source>
        <dbReference type="Proteomes" id="UP000004926"/>
    </source>
</evidence>
<accession>H5X7X6</accession>
<dbReference type="Gene3D" id="3.40.50.720">
    <property type="entry name" value="NAD(P)-binding Rossmann-like Domain"/>
    <property type="match status" value="1"/>
</dbReference>
<dbReference type="RefSeq" id="WP_009155854.1">
    <property type="nucleotide sequence ID" value="NZ_CM001439.1"/>
</dbReference>
<proteinExistence type="predicted"/>
<reference evidence="2 3" key="1">
    <citation type="journal article" date="2012" name="Stand. Genomic Sci.">
        <title>Genome sequence of the ocean sediment bacterium Saccharomonospora marina type strain (XMU15(T)).</title>
        <authorList>
            <person name="Klenk H.P."/>
            <person name="Lu M."/>
            <person name="Lucas S."/>
            <person name="Lapidus A."/>
            <person name="Copeland A."/>
            <person name="Pitluck S."/>
            <person name="Goodwin L.A."/>
            <person name="Han C."/>
            <person name="Tapia R."/>
            <person name="Brambilla E.M."/>
            <person name="Potter G."/>
            <person name="Land M."/>
            <person name="Ivanova N."/>
            <person name="Rohde M."/>
            <person name="Goker M."/>
            <person name="Detter J.C."/>
            <person name="Li W.J."/>
            <person name="Kyrpides N.C."/>
            <person name="Woyke T."/>
        </authorList>
    </citation>
    <scope>NUCLEOTIDE SEQUENCE [LARGE SCALE GENOMIC DNA]</scope>
    <source>
        <strain evidence="2 3">XMU15</strain>
    </source>
</reference>
<dbReference type="SMART" id="SM00881">
    <property type="entry name" value="CoA_binding"/>
    <property type="match status" value="1"/>
</dbReference>
<dbReference type="Proteomes" id="UP000004926">
    <property type="component" value="Chromosome"/>
</dbReference>
<feature type="domain" description="CoA-binding" evidence="1">
    <location>
        <begin position="16"/>
        <end position="108"/>
    </location>
</feature>
<gene>
    <name evidence="2" type="ORF">SacmaDRAFT_4288</name>
</gene>
<sequence>MESMDAETNAEAARILREFSTIAVVGCSRDPAKAAHSVPAAMRAAGFRIIPVNPVADTLLGERVYRHLSDIDEPVEVVEVFRPGPEAPAVAEEAVRIGAKALWLQQGITSGRAREIAREAGLAYVEDRCMAVVRAVNGIRKDAA</sequence>
<protein>
    <submittedName>
        <fullName evidence="2">Putative CoA-binding protein</fullName>
    </submittedName>
</protein>
<dbReference type="Pfam" id="PF13380">
    <property type="entry name" value="CoA_binding_2"/>
    <property type="match status" value="1"/>
</dbReference>
<dbReference type="HOGENOM" id="CLU_112567_0_1_11"/>
<dbReference type="InterPro" id="IPR003781">
    <property type="entry name" value="CoA-bd"/>
</dbReference>
<dbReference type="SUPFAM" id="SSF51735">
    <property type="entry name" value="NAD(P)-binding Rossmann-fold domains"/>
    <property type="match status" value="1"/>
</dbReference>
<dbReference type="AlphaFoldDB" id="H5X7X6"/>
<keyword evidence="3" id="KW-1185">Reference proteome</keyword>
<dbReference type="PANTHER" id="PTHR33303">
    <property type="entry name" value="CYTOPLASMIC PROTEIN-RELATED"/>
    <property type="match status" value="1"/>
</dbReference>
<dbReference type="PANTHER" id="PTHR33303:SF2">
    <property type="entry name" value="COA-BINDING DOMAIN-CONTAINING PROTEIN"/>
    <property type="match status" value="1"/>
</dbReference>
<dbReference type="EMBL" id="CM001439">
    <property type="protein sequence ID" value="EHR52476.1"/>
    <property type="molecule type" value="Genomic_DNA"/>
</dbReference>
<evidence type="ECO:0000259" key="1">
    <source>
        <dbReference type="SMART" id="SM00881"/>
    </source>
</evidence>
<dbReference type="InterPro" id="IPR036291">
    <property type="entry name" value="NAD(P)-bd_dom_sf"/>
</dbReference>